<dbReference type="EMBL" id="UINC01173022">
    <property type="protein sequence ID" value="SVD78399.1"/>
    <property type="molecule type" value="Genomic_DNA"/>
</dbReference>
<dbReference type="InterPro" id="IPR021739">
    <property type="entry name" value="SaV-like"/>
</dbReference>
<protein>
    <recommendedName>
        <fullName evidence="2">DUF3310 domain-containing protein</fullName>
    </recommendedName>
</protein>
<organism evidence="1">
    <name type="scientific">marine metagenome</name>
    <dbReference type="NCBI Taxonomy" id="408172"/>
    <lineage>
        <taxon>unclassified sequences</taxon>
        <taxon>metagenomes</taxon>
        <taxon>ecological metagenomes</taxon>
    </lineage>
</organism>
<sequence length="44" mass="5360">MNYLEGNLVKYVTRYKHKNGLEDLLKAKWYLDRLIKNYNEKGVK</sequence>
<name>A0A382Y5T6_9ZZZZ</name>
<feature type="non-terminal residue" evidence="1">
    <location>
        <position position="44"/>
    </location>
</feature>
<accession>A0A382Y5T6</accession>
<proteinExistence type="predicted"/>
<dbReference type="Pfam" id="PF11753">
    <property type="entry name" value="DUF3310"/>
    <property type="match status" value="1"/>
</dbReference>
<reference evidence="1" key="1">
    <citation type="submission" date="2018-05" db="EMBL/GenBank/DDBJ databases">
        <authorList>
            <person name="Lanie J.A."/>
            <person name="Ng W.-L."/>
            <person name="Kazmierczak K.M."/>
            <person name="Andrzejewski T.M."/>
            <person name="Davidsen T.M."/>
            <person name="Wayne K.J."/>
            <person name="Tettelin H."/>
            <person name="Glass J.I."/>
            <person name="Rusch D."/>
            <person name="Podicherti R."/>
            <person name="Tsui H.-C.T."/>
            <person name="Winkler M.E."/>
        </authorList>
    </citation>
    <scope>NUCLEOTIDE SEQUENCE</scope>
</reference>
<evidence type="ECO:0008006" key="2">
    <source>
        <dbReference type="Google" id="ProtNLM"/>
    </source>
</evidence>
<evidence type="ECO:0000313" key="1">
    <source>
        <dbReference type="EMBL" id="SVD78399.1"/>
    </source>
</evidence>
<gene>
    <name evidence="1" type="ORF">METZ01_LOCUS431253</name>
</gene>
<dbReference type="AlphaFoldDB" id="A0A382Y5T6"/>